<dbReference type="InterPro" id="IPR011527">
    <property type="entry name" value="ABC1_TM_dom"/>
</dbReference>
<evidence type="ECO:0000256" key="4">
    <source>
        <dbReference type="ARBA" id="ARBA00022840"/>
    </source>
</evidence>
<keyword evidence="3" id="KW-0547">Nucleotide-binding</keyword>
<feature type="compositionally biased region" description="Pro residues" evidence="7">
    <location>
        <begin position="337"/>
        <end position="388"/>
    </location>
</feature>
<dbReference type="CDD" id="cd03228">
    <property type="entry name" value="ABCC_MRP_Like"/>
    <property type="match status" value="1"/>
</dbReference>
<sequence length="641" mass="71960">MEFLRFLLAISWKHITIAIVAGLVSGVGNALLISLINREVHEGHAVNALQYFSILAIFIIVTSMISQFMLIFLSQNAIYELRVKLSKNILSSPLEHLERLKENRLLVSFTDDVHTLTHAVASVPNICVDFATVVGCFVYFAWLSNALFVLTIASTVSAIWFVQTILNKAERLFFKSREEEDTLFKDFKALMSGIKELKLNQSKRQAFMEKELQSSAVRLRQLNTKAMKRFAIANGFGQLSQFLSLGFILFILPLFLDIPLTMLAAYVLIGTFIALPMQNMLNRIPELVRGNIALRKIERMKLSLSSLSEADTLVLSISPSCQLQFQAVTYLYHPELPPFPPEGSPEGHPPFPPEGSPEGHPPFPPEGSPEGHPPFPPEGSPEGHPPFPHNGLSQGFANSLPALAPESPSSEKKPIPFPSHPPYSQKGNPPPPPRTDEKGFLLGPISFSWQPGELIFIIGGNGSGKSTLAKLITGLYPPLSGAIYLNGKRITQDNVEWYRQHFSAIFYDFYLFDSFLGFDRPNLDQEVENYLMQLQLAHKVTVKNGVLSTTELSQGQRKRLALLTAYLEDRPIYVFDEWAADQEPRFRELFYKQILLQLKERGKIVIVISHDERYFHLADHIIKLDYGAVESEQTVQQSGSL</sequence>
<dbReference type="EMBL" id="CP011304">
    <property type="protein sequence ID" value="AKE66340.1"/>
    <property type="molecule type" value="Genomic_DNA"/>
</dbReference>
<feature type="domain" description="ABC transporter" evidence="9">
    <location>
        <begin position="415"/>
        <end position="641"/>
    </location>
</feature>
<feature type="transmembrane region" description="Helical" evidence="8">
    <location>
        <begin position="146"/>
        <end position="166"/>
    </location>
</feature>
<keyword evidence="6 8" id="KW-0472">Membrane</keyword>
<dbReference type="Gene3D" id="1.20.1560.10">
    <property type="entry name" value="ABC transporter type 1, transmembrane domain"/>
    <property type="match status" value="1"/>
</dbReference>
<reference evidence="11 12" key="1">
    <citation type="journal article" date="2015" name="Genome Announc.">
        <title>Complete Genome Sequence of Microcystis aeruginosa NIES-2549, a Bloom-Forming Cyanobacterium from Lake Kasumigaura, Japan.</title>
        <authorList>
            <person name="Yamaguchi H."/>
            <person name="Suzuki S."/>
            <person name="Tanabe Y."/>
            <person name="Osana Y."/>
            <person name="Shimura Y."/>
            <person name="Ishida K."/>
            <person name="Kawachi M."/>
        </authorList>
    </citation>
    <scope>NUCLEOTIDE SEQUENCE [LARGE SCALE GENOMIC DNA]</scope>
    <source>
        <strain evidence="11 12">NIES-2549</strain>
    </source>
</reference>
<evidence type="ECO:0000256" key="6">
    <source>
        <dbReference type="ARBA" id="ARBA00023136"/>
    </source>
</evidence>
<accession>A0A0F6RNF4</accession>
<comment type="subcellular location">
    <subcellularLocation>
        <location evidence="1">Cell membrane</location>
        <topology evidence="1">Multi-pass membrane protein</topology>
    </subcellularLocation>
</comment>
<evidence type="ECO:0000313" key="12">
    <source>
        <dbReference type="Proteomes" id="UP000034103"/>
    </source>
</evidence>
<dbReference type="PROSITE" id="PS50893">
    <property type="entry name" value="ABC_TRANSPORTER_2"/>
    <property type="match status" value="1"/>
</dbReference>
<dbReference type="HOGENOM" id="CLU_023671_1_0_3"/>
<protein>
    <submittedName>
        <fullName evidence="11">ATP-binding protein syrD</fullName>
    </submittedName>
</protein>
<dbReference type="InterPro" id="IPR027417">
    <property type="entry name" value="P-loop_NTPase"/>
</dbReference>
<dbReference type="InterPro" id="IPR039421">
    <property type="entry name" value="Type_1_exporter"/>
</dbReference>
<keyword evidence="4 11" id="KW-0067">ATP-binding</keyword>
<dbReference type="Pfam" id="PF00005">
    <property type="entry name" value="ABC_tran"/>
    <property type="match status" value="1"/>
</dbReference>
<dbReference type="InterPro" id="IPR017871">
    <property type="entry name" value="ABC_transporter-like_CS"/>
</dbReference>
<keyword evidence="5 8" id="KW-1133">Transmembrane helix</keyword>
<feature type="transmembrane region" description="Helical" evidence="8">
    <location>
        <begin position="48"/>
        <end position="73"/>
    </location>
</feature>
<dbReference type="PROSITE" id="PS00211">
    <property type="entry name" value="ABC_TRANSPORTER_1"/>
    <property type="match status" value="1"/>
</dbReference>
<dbReference type="AlphaFoldDB" id="A0A0F6RNF4"/>
<dbReference type="GO" id="GO:0034040">
    <property type="term" value="F:ATPase-coupled lipid transmembrane transporter activity"/>
    <property type="evidence" value="ECO:0007669"/>
    <property type="project" value="TreeGrafter"/>
</dbReference>
<dbReference type="SMART" id="SM00382">
    <property type="entry name" value="AAA"/>
    <property type="match status" value="1"/>
</dbReference>
<evidence type="ECO:0000256" key="2">
    <source>
        <dbReference type="ARBA" id="ARBA00022692"/>
    </source>
</evidence>
<evidence type="ECO:0000256" key="1">
    <source>
        <dbReference type="ARBA" id="ARBA00004651"/>
    </source>
</evidence>
<organism evidence="11 12">
    <name type="scientific">Microcystis aeruginosa NIES-2549</name>
    <dbReference type="NCBI Taxonomy" id="1641812"/>
    <lineage>
        <taxon>Bacteria</taxon>
        <taxon>Bacillati</taxon>
        <taxon>Cyanobacteriota</taxon>
        <taxon>Cyanophyceae</taxon>
        <taxon>Oscillatoriophycideae</taxon>
        <taxon>Chroococcales</taxon>
        <taxon>Microcystaceae</taxon>
        <taxon>Microcystis</taxon>
    </lineage>
</organism>
<dbReference type="GO" id="GO:0005886">
    <property type="term" value="C:plasma membrane"/>
    <property type="evidence" value="ECO:0007669"/>
    <property type="project" value="UniProtKB-SubCell"/>
</dbReference>
<feature type="region of interest" description="Disordered" evidence="7">
    <location>
        <begin position="337"/>
        <end position="439"/>
    </location>
</feature>
<evidence type="ECO:0000313" key="11">
    <source>
        <dbReference type="EMBL" id="AKE66340.1"/>
    </source>
</evidence>
<dbReference type="PROSITE" id="PS50929">
    <property type="entry name" value="ABC_TM1F"/>
    <property type="match status" value="1"/>
</dbReference>
<dbReference type="GO" id="GO:0005524">
    <property type="term" value="F:ATP binding"/>
    <property type="evidence" value="ECO:0007669"/>
    <property type="project" value="UniProtKB-KW"/>
</dbReference>
<dbReference type="Pfam" id="PF00664">
    <property type="entry name" value="ABC_membrane"/>
    <property type="match status" value="1"/>
</dbReference>
<dbReference type="GO" id="GO:0140359">
    <property type="term" value="F:ABC-type transporter activity"/>
    <property type="evidence" value="ECO:0007669"/>
    <property type="project" value="InterPro"/>
</dbReference>
<evidence type="ECO:0000256" key="7">
    <source>
        <dbReference type="SAM" id="MobiDB-lite"/>
    </source>
</evidence>
<gene>
    <name evidence="11" type="ORF">MYAER_4014</name>
</gene>
<dbReference type="PATRIC" id="fig|1641812.3.peg.4151"/>
<dbReference type="InterPro" id="IPR003593">
    <property type="entry name" value="AAA+_ATPase"/>
</dbReference>
<feature type="compositionally biased region" description="Low complexity" evidence="7">
    <location>
        <begin position="399"/>
        <end position="408"/>
    </location>
</feature>
<dbReference type="InterPro" id="IPR003439">
    <property type="entry name" value="ABC_transporter-like_ATP-bd"/>
</dbReference>
<evidence type="ECO:0000256" key="8">
    <source>
        <dbReference type="SAM" id="Phobius"/>
    </source>
</evidence>
<evidence type="ECO:0000259" key="10">
    <source>
        <dbReference type="PROSITE" id="PS50929"/>
    </source>
</evidence>
<dbReference type="GO" id="GO:0016887">
    <property type="term" value="F:ATP hydrolysis activity"/>
    <property type="evidence" value="ECO:0007669"/>
    <property type="project" value="InterPro"/>
</dbReference>
<evidence type="ECO:0000259" key="9">
    <source>
        <dbReference type="PROSITE" id="PS50893"/>
    </source>
</evidence>
<name>A0A0F6RNF4_MICAE</name>
<dbReference type="Proteomes" id="UP000034103">
    <property type="component" value="Chromosome"/>
</dbReference>
<dbReference type="SUPFAM" id="SSF90123">
    <property type="entry name" value="ABC transporter transmembrane region"/>
    <property type="match status" value="1"/>
</dbReference>
<keyword evidence="2 8" id="KW-0812">Transmembrane</keyword>
<proteinExistence type="predicted"/>
<dbReference type="PANTHER" id="PTHR24221">
    <property type="entry name" value="ATP-BINDING CASSETTE SUB-FAMILY B"/>
    <property type="match status" value="1"/>
</dbReference>
<feature type="domain" description="ABC transmembrane type-1" evidence="10">
    <location>
        <begin position="17"/>
        <end position="289"/>
    </location>
</feature>
<evidence type="ECO:0000256" key="3">
    <source>
        <dbReference type="ARBA" id="ARBA00022741"/>
    </source>
</evidence>
<evidence type="ECO:0000256" key="5">
    <source>
        <dbReference type="ARBA" id="ARBA00022989"/>
    </source>
</evidence>
<dbReference type="PANTHER" id="PTHR24221:SF654">
    <property type="entry name" value="ATP-BINDING CASSETTE SUB-FAMILY B MEMBER 6"/>
    <property type="match status" value="1"/>
</dbReference>
<dbReference type="Gene3D" id="3.40.50.300">
    <property type="entry name" value="P-loop containing nucleotide triphosphate hydrolases"/>
    <property type="match status" value="1"/>
</dbReference>
<feature type="transmembrane region" description="Helical" evidence="8">
    <location>
        <begin position="12"/>
        <end position="36"/>
    </location>
</feature>
<dbReference type="RefSeq" id="WP_046663306.1">
    <property type="nucleotide sequence ID" value="NZ_CP011304.1"/>
</dbReference>
<dbReference type="SUPFAM" id="SSF52540">
    <property type="entry name" value="P-loop containing nucleoside triphosphate hydrolases"/>
    <property type="match status" value="1"/>
</dbReference>
<feature type="transmembrane region" description="Helical" evidence="8">
    <location>
        <begin position="230"/>
        <end position="252"/>
    </location>
</feature>
<dbReference type="InterPro" id="IPR036640">
    <property type="entry name" value="ABC1_TM_sf"/>
</dbReference>